<dbReference type="Proteomes" id="UP001190700">
    <property type="component" value="Unassembled WGS sequence"/>
</dbReference>
<evidence type="ECO:0000256" key="1">
    <source>
        <dbReference type="SAM" id="MobiDB-lite"/>
    </source>
</evidence>
<proteinExistence type="predicted"/>
<name>A0AAE0ET70_9CHLO</name>
<reference evidence="2 3" key="1">
    <citation type="journal article" date="2015" name="Genome Biol. Evol.">
        <title>Comparative Genomics of a Bacterivorous Green Alga Reveals Evolutionary Causalities and Consequences of Phago-Mixotrophic Mode of Nutrition.</title>
        <authorList>
            <person name="Burns J.A."/>
            <person name="Paasch A."/>
            <person name="Narechania A."/>
            <person name="Kim E."/>
        </authorList>
    </citation>
    <scope>NUCLEOTIDE SEQUENCE [LARGE SCALE GENOMIC DNA]</scope>
    <source>
        <strain evidence="2 3">PLY_AMNH</strain>
    </source>
</reference>
<sequence>MGHPDRDPHGELAMAQLLNKQTRGNMMSGFGSLETESSRAKSQRSMELDMFRLEKLLGVHLKAKPGMSSLPNVFGFISELLGDTVPSGQGGMASTAGGHTDDHEFVAAACSGAVTGILQGSEFTSGGPHVLIAAASSSLQEHHLLLCAVEKGHKPVLRALPWYDGPKARITALAFNSTGEFLLTGTAGGAVHIVPAAALLSSPRQPIQGGAEGGGPEKWSSSGDPKGGQAARALCSFGPVVISVVWWQRSLDKQDIAIAVARSGEVRFWNCTTGQPLCACVVGGRLEAATLVPGLACQFLLLSGESLEWTQGGGTAFWSVMLEREHEAEAGPGVLPLVEALPEAVGRPGFSPAMLRGRFGVPGLGAPQEEAQVSDSGNSLAVLLSVHRTAGDGVVVARHDLSTDTLELYDPLSGRHPLFVHRLPKNTVAFELTHKLLYALHGSHRAGYRLSVLARSSGQERRAGNMRKPGRRSTDKSVTEPTEPLVLQELIIPAEVGIPGGLLPMATLWSQTTKGGSKKGPTQSPLEGVLLWTAGAVYHCHTTVAPEAVFYQLLGAPFENPVGGTSHLKGKLSNPREGVSTMVIQHDDKEGDRRAELFGTALGLDVLGLYSSMARECVRSSEFRRALRLFQLAGARPEEVIQACLAEGCPDAAMHELGEVCAMGKGLRTRKDSRQMALLRLSCLVHVQLTAWSAAAASTALSAAPKEAAANAAAAAAAAAKDGSPFSPAAAAAAVANFAIRPVQPPTNSTISRVGDAPAQADSPLAQEPANENTLLMATAAKAAMGTAAAADTVSALCHTGGALHAHHVSALDEAKSSSIETDLRLLLSCGRIAEALPACVASSESGAEDTARAAPASDNTWLSPAQKKELASVLPTAEEAVSKSSVGGGTQWEQQMSNGRTREESAAAAAYKARSGSLVGRESQAVAAAAGTAPLSTPGRARDRVDSSSGWVRGGLPPTLLALVEGKTLQEKAQSAALKSAHATSISTARAAVEEHIKVLLRLVHQLQVDGQEAARVQAQTALEAVLRGDAVGSGSGARPSSATPAKAGVIYSAAWALGTCSQWRNYDAMAVLYSLHAEWQQAVECRLKSLAQKFPAEAPDEVAVRDLQLALVGLLETHCLRPRCPRQQARALLPIVRFWLSRGLCQEYLEKLLTEQLVNEGHAKAVALVLGALQRPLPGGRHTQGPPGSPKPAAVPPAAESENGTGRAQAEAEAEAEAEAVVETELEAQASSGFTPEMHLKTYAAWAAEAARAHSMQHPMAPHTLWTQVKRNLHTGLAQPRMVRVTQPPEGAESADATLAFTCGHSIPRTILDRKMIPQLIQHLERGSVALPVVSSLLLAEYKTSAPSIACPACVLQSIDQELGSSSPESGLALPVAITDQNNVDKFFQFERMFPNGLGASKLLDHSAKLAKEAEAIREENPWEGFSPEDAAMLAEIWDKAERRRSARLAQQAAGT</sequence>
<feature type="region of interest" description="Disordered" evidence="1">
    <location>
        <begin position="930"/>
        <end position="952"/>
    </location>
</feature>
<feature type="region of interest" description="Disordered" evidence="1">
    <location>
        <begin position="205"/>
        <end position="227"/>
    </location>
</feature>
<feature type="compositionally biased region" description="Acidic residues" evidence="1">
    <location>
        <begin position="1214"/>
        <end position="1223"/>
    </location>
</feature>
<protein>
    <submittedName>
        <fullName evidence="2">Uncharacterized protein</fullName>
    </submittedName>
</protein>
<keyword evidence="3" id="KW-1185">Reference proteome</keyword>
<dbReference type="SUPFAM" id="SSF50978">
    <property type="entry name" value="WD40 repeat-like"/>
    <property type="match status" value="1"/>
</dbReference>
<evidence type="ECO:0000313" key="2">
    <source>
        <dbReference type="EMBL" id="KAK3239349.1"/>
    </source>
</evidence>
<accession>A0AAE0ET70</accession>
<organism evidence="2 3">
    <name type="scientific">Cymbomonas tetramitiformis</name>
    <dbReference type="NCBI Taxonomy" id="36881"/>
    <lineage>
        <taxon>Eukaryota</taxon>
        <taxon>Viridiplantae</taxon>
        <taxon>Chlorophyta</taxon>
        <taxon>Pyramimonadophyceae</taxon>
        <taxon>Pyramimonadales</taxon>
        <taxon>Pyramimonadaceae</taxon>
        <taxon>Cymbomonas</taxon>
    </lineage>
</organism>
<gene>
    <name evidence="2" type="ORF">CYMTET_50728</name>
</gene>
<feature type="region of interest" description="Disordered" evidence="1">
    <location>
        <begin position="458"/>
        <end position="481"/>
    </location>
</feature>
<dbReference type="InterPro" id="IPR036322">
    <property type="entry name" value="WD40_repeat_dom_sf"/>
</dbReference>
<feature type="region of interest" description="Disordered" evidence="1">
    <location>
        <begin position="1179"/>
        <end position="1223"/>
    </location>
</feature>
<feature type="region of interest" description="Disordered" evidence="1">
    <location>
        <begin position="844"/>
        <end position="909"/>
    </location>
</feature>
<dbReference type="EMBL" id="LGRX02033944">
    <property type="protein sequence ID" value="KAK3239349.1"/>
    <property type="molecule type" value="Genomic_DNA"/>
</dbReference>
<evidence type="ECO:0000313" key="3">
    <source>
        <dbReference type="Proteomes" id="UP001190700"/>
    </source>
</evidence>
<comment type="caution">
    <text evidence="2">The sequence shown here is derived from an EMBL/GenBank/DDBJ whole genome shotgun (WGS) entry which is preliminary data.</text>
</comment>